<dbReference type="EMBL" id="DXCV01000075">
    <property type="protein sequence ID" value="HIY89225.1"/>
    <property type="molecule type" value="Genomic_DNA"/>
</dbReference>
<feature type="chain" id="PRO_5039411163" description="Vitellogenin II" evidence="2">
    <location>
        <begin position="21"/>
        <end position="397"/>
    </location>
</feature>
<reference evidence="3" key="1">
    <citation type="journal article" date="2021" name="PeerJ">
        <title>Extensive microbial diversity within the chicken gut microbiome revealed by metagenomics and culture.</title>
        <authorList>
            <person name="Gilroy R."/>
            <person name="Ravi A."/>
            <person name="Getino M."/>
            <person name="Pursley I."/>
            <person name="Horton D.L."/>
            <person name="Alikhan N.F."/>
            <person name="Baker D."/>
            <person name="Gharbi K."/>
            <person name="Hall N."/>
            <person name="Watson M."/>
            <person name="Adriaenssens E.M."/>
            <person name="Foster-Nyarko E."/>
            <person name="Jarju S."/>
            <person name="Secka A."/>
            <person name="Antonio M."/>
            <person name="Oren A."/>
            <person name="Chaudhuri R.R."/>
            <person name="La Ragione R."/>
            <person name="Hildebrand F."/>
            <person name="Pallen M.J."/>
        </authorList>
    </citation>
    <scope>NUCLEOTIDE SEQUENCE</scope>
    <source>
        <strain evidence="3">Gambia2-208</strain>
    </source>
</reference>
<comment type="caution">
    <text evidence="3">The sequence shown here is derived from an EMBL/GenBank/DDBJ whole genome shotgun (WGS) entry which is preliminary data.</text>
</comment>
<feature type="signal peptide" evidence="2">
    <location>
        <begin position="1"/>
        <end position="20"/>
    </location>
</feature>
<proteinExistence type="predicted"/>
<feature type="compositionally biased region" description="Gly residues" evidence="1">
    <location>
        <begin position="383"/>
        <end position="397"/>
    </location>
</feature>
<feature type="compositionally biased region" description="Low complexity" evidence="1">
    <location>
        <begin position="250"/>
        <end position="329"/>
    </location>
</feature>
<reference evidence="3" key="2">
    <citation type="submission" date="2021-04" db="EMBL/GenBank/DDBJ databases">
        <authorList>
            <person name="Gilroy R."/>
        </authorList>
    </citation>
    <scope>NUCLEOTIDE SEQUENCE</scope>
    <source>
        <strain evidence="3">Gambia2-208</strain>
    </source>
</reference>
<protein>
    <recommendedName>
        <fullName evidence="5">Vitellogenin II</fullName>
    </recommendedName>
</protein>
<keyword evidence="2" id="KW-0732">Signal</keyword>
<evidence type="ECO:0000313" key="3">
    <source>
        <dbReference type="EMBL" id="HIY89225.1"/>
    </source>
</evidence>
<feature type="compositionally biased region" description="Polar residues" evidence="1">
    <location>
        <begin position="330"/>
        <end position="345"/>
    </location>
</feature>
<organism evidence="3 4">
    <name type="scientific">Candidatus Bacteroides pullicola</name>
    <dbReference type="NCBI Taxonomy" id="2838475"/>
    <lineage>
        <taxon>Bacteria</taxon>
        <taxon>Pseudomonadati</taxon>
        <taxon>Bacteroidota</taxon>
        <taxon>Bacteroidia</taxon>
        <taxon>Bacteroidales</taxon>
        <taxon>Bacteroidaceae</taxon>
        <taxon>Bacteroides</taxon>
    </lineage>
</organism>
<dbReference type="Proteomes" id="UP000886851">
    <property type="component" value="Unassembled WGS sequence"/>
</dbReference>
<feature type="compositionally biased region" description="Low complexity" evidence="1">
    <location>
        <begin position="346"/>
        <end position="370"/>
    </location>
</feature>
<feature type="region of interest" description="Disordered" evidence="1">
    <location>
        <begin position="238"/>
        <end position="397"/>
    </location>
</feature>
<name>A0A9D1ZJ93_9BACE</name>
<evidence type="ECO:0000256" key="2">
    <source>
        <dbReference type="SAM" id="SignalP"/>
    </source>
</evidence>
<evidence type="ECO:0000256" key="1">
    <source>
        <dbReference type="SAM" id="MobiDB-lite"/>
    </source>
</evidence>
<dbReference type="AlphaFoldDB" id="A0A9D1ZJ93"/>
<gene>
    <name evidence="3" type="ORF">H9824_11065</name>
</gene>
<accession>A0A9D1ZJ93</accession>
<evidence type="ECO:0008006" key="5">
    <source>
        <dbReference type="Google" id="ProtNLM"/>
    </source>
</evidence>
<evidence type="ECO:0000313" key="4">
    <source>
        <dbReference type="Proteomes" id="UP000886851"/>
    </source>
</evidence>
<sequence>MKKIVFLSLVALCLPWGLMAQGVVDDLYYVPSKKEKAKPKKEDTRTTVVVRDTDGRTMDVDAYNRRYDASDYDFTAQGDTLYIDQQEDDGLDGEWVGGFDGSQDDYEYATRITRFRNPRYAIPVSSPLYFDVVYGLNTWDWNVYYDGLYAYAFPTFTNRLWWDWRFNSVGWWGYPYYGWGWSWSSWYDPWFYGGWAWHHPHWYHPWHHGPGWGAPSRPWGTYSHRRLYGSRGAAVPGRPASVINGGNSLRGNSVRRTGTSGTSRRVVGTRTGVSRRNTSAGTRGTGVRSTTRRTGGTYTRPTGTSSVNRTGTARRTGTTYGTGSRTRSYNRGSSTSTRRTYDMNTRSNNSSRNRSYSTPQRSSSSRSSFSTGGGGSFRSSGGARSGGGSRSGGGRRR</sequence>